<dbReference type="RefSeq" id="WP_311668273.1">
    <property type="nucleotide sequence ID" value="NZ_JAVREO010000010.1"/>
</dbReference>
<comment type="caution">
    <text evidence="2">The sequence shown here is derived from an EMBL/GenBank/DDBJ whole genome shotgun (WGS) entry which is preliminary data.</text>
</comment>
<dbReference type="Proteomes" id="UP001183410">
    <property type="component" value="Unassembled WGS sequence"/>
</dbReference>
<feature type="transmembrane region" description="Helical" evidence="1">
    <location>
        <begin position="105"/>
        <end position="129"/>
    </location>
</feature>
<protein>
    <recommendedName>
        <fullName evidence="4">Integral membrane protein</fullName>
    </recommendedName>
</protein>
<evidence type="ECO:0000256" key="1">
    <source>
        <dbReference type="SAM" id="Phobius"/>
    </source>
</evidence>
<feature type="transmembrane region" description="Helical" evidence="1">
    <location>
        <begin position="30"/>
        <end position="47"/>
    </location>
</feature>
<keyword evidence="1" id="KW-0472">Membrane</keyword>
<proteinExistence type="predicted"/>
<evidence type="ECO:0008006" key="4">
    <source>
        <dbReference type="Google" id="ProtNLM"/>
    </source>
</evidence>
<sequence length="135" mass="13937">MGSLLAWTRVEGHSLMAGDADGVRGTSGDGLWTLILGLVAVALFLAARFARKPVLNAVGVVPGLIAAGIAALNIANPDRLARARLEEEMSLTDAQWNQVASSFEFSATIGVFVVLLGALAIVVGGILAVTQLRKG</sequence>
<keyword evidence="1" id="KW-0812">Transmembrane</keyword>
<accession>A0ABU2JTW0</accession>
<evidence type="ECO:0000313" key="2">
    <source>
        <dbReference type="EMBL" id="MDT0268183.1"/>
    </source>
</evidence>
<name>A0ABU2JTW0_9ACTN</name>
<gene>
    <name evidence="2" type="ORF">RM844_18020</name>
</gene>
<reference evidence="3" key="1">
    <citation type="submission" date="2023-07" db="EMBL/GenBank/DDBJ databases">
        <title>30 novel species of actinomycetes from the DSMZ collection.</title>
        <authorList>
            <person name="Nouioui I."/>
        </authorList>
    </citation>
    <scope>NUCLEOTIDE SEQUENCE [LARGE SCALE GENOMIC DNA]</scope>
    <source>
        <strain evidence="3">DSM 44915</strain>
    </source>
</reference>
<organism evidence="2 3">
    <name type="scientific">Streptomyces chisholmiae</name>
    <dbReference type="NCBI Taxonomy" id="3075540"/>
    <lineage>
        <taxon>Bacteria</taxon>
        <taxon>Bacillati</taxon>
        <taxon>Actinomycetota</taxon>
        <taxon>Actinomycetes</taxon>
        <taxon>Kitasatosporales</taxon>
        <taxon>Streptomycetaceae</taxon>
        <taxon>Streptomyces</taxon>
    </lineage>
</organism>
<keyword evidence="1" id="KW-1133">Transmembrane helix</keyword>
<dbReference type="EMBL" id="JAVREO010000010">
    <property type="protein sequence ID" value="MDT0268183.1"/>
    <property type="molecule type" value="Genomic_DNA"/>
</dbReference>
<feature type="transmembrane region" description="Helical" evidence="1">
    <location>
        <begin position="54"/>
        <end position="75"/>
    </location>
</feature>
<keyword evidence="3" id="KW-1185">Reference proteome</keyword>
<evidence type="ECO:0000313" key="3">
    <source>
        <dbReference type="Proteomes" id="UP001183410"/>
    </source>
</evidence>